<evidence type="ECO:0000313" key="3">
    <source>
        <dbReference type="Proteomes" id="UP000031465"/>
    </source>
</evidence>
<evidence type="ECO:0000256" key="1">
    <source>
        <dbReference type="SAM" id="Phobius"/>
    </source>
</evidence>
<gene>
    <name evidence="2" type="ORF">DB44_DN00050</name>
</gene>
<accession>A0A0C1JJC3</accession>
<reference evidence="2 3" key="1">
    <citation type="journal article" date="2014" name="Mol. Biol. Evol.">
        <title>Massive expansion of Ubiquitination-related gene families within the Chlamydiae.</title>
        <authorList>
            <person name="Domman D."/>
            <person name="Collingro A."/>
            <person name="Lagkouvardos I."/>
            <person name="Gehre L."/>
            <person name="Weinmaier T."/>
            <person name="Rattei T."/>
            <person name="Subtil A."/>
            <person name="Horn M."/>
        </authorList>
    </citation>
    <scope>NUCLEOTIDE SEQUENCE [LARGE SCALE GENOMIC DNA]</scope>
    <source>
        <strain evidence="2 3">EI2</strain>
    </source>
</reference>
<keyword evidence="1" id="KW-0812">Transmembrane</keyword>
<name>A0A0C1JJC3_9BACT</name>
<evidence type="ECO:0000313" key="2">
    <source>
        <dbReference type="EMBL" id="KIC71460.1"/>
    </source>
</evidence>
<dbReference type="AlphaFoldDB" id="A0A0C1JJC3"/>
<keyword evidence="1" id="KW-0472">Membrane</keyword>
<protein>
    <submittedName>
        <fullName evidence="2">Uncharacterized protein</fullName>
    </submittedName>
</protein>
<organism evidence="2 3">
    <name type="scientific">Candidatus Protochlamydia amoebophila</name>
    <dbReference type="NCBI Taxonomy" id="362787"/>
    <lineage>
        <taxon>Bacteria</taxon>
        <taxon>Pseudomonadati</taxon>
        <taxon>Chlamydiota</taxon>
        <taxon>Chlamydiia</taxon>
        <taxon>Parachlamydiales</taxon>
        <taxon>Parachlamydiaceae</taxon>
        <taxon>Candidatus Protochlamydia</taxon>
    </lineage>
</organism>
<dbReference type="Proteomes" id="UP000031465">
    <property type="component" value="Unassembled WGS sequence"/>
</dbReference>
<sequence>MIRFIFNFILFGILFYLIYLFFPETFDMLVSWVNQIYIFLREVFIQLSSKVHTLKKEHINSLYLAYFR</sequence>
<comment type="caution">
    <text evidence="2">The sequence shown here is derived from an EMBL/GenBank/DDBJ whole genome shotgun (WGS) entry which is preliminary data.</text>
</comment>
<feature type="transmembrane region" description="Helical" evidence="1">
    <location>
        <begin position="5"/>
        <end position="22"/>
    </location>
</feature>
<dbReference type="EMBL" id="JSAN01000086">
    <property type="protein sequence ID" value="KIC71460.1"/>
    <property type="molecule type" value="Genomic_DNA"/>
</dbReference>
<proteinExistence type="predicted"/>
<keyword evidence="1" id="KW-1133">Transmembrane helix</keyword>